<sequence>MLTRLAIYDDSKLEPLLSKLLPLCIPSLFLNSTAVCNKDFKFVVASDLGHIGVRLKREDSFSIEFMDLQSEEGGKITTEPGPVKGGSTVITFIEDPDGYKFELLERGPTPKPLC</sequence>
<proteinExistence type="predicted"/>
<dbReference type="Proteomes" id="UP000289738">
    <property type="component" value="Chromosome B06"/>
</dbReference>
<dbReference type="GO" id="GO:0019243">
    <property type="term" value="P:methylglyoxal catabolic process to D-lactate via S-lactoyl-glutathione"/>
    <property type="evidence" value="ECO:0007669"/>
    <property type="project" value="TreeGrafter"/>
</dbReference>
<dbReference type="Gene3D" id="3.10.180.10">
    <property type="entry name" value="2,3-Dihydroxybiphenyl 1,2-Dioxygenase, domain 1"/>
    <property type="match status" value="1"/>
</dbReference>
<name>A0A444YQ91_ARAHY</name>
<evidence type="ECO:0000313" key="2">
    <source>
        <dbReference type="EMBL" id="RYR04075.1"/>
    </source>
</evidence>
<accession>A0A444YQ91</accession>
<dbReference type="GO" id="GO:0005737">
    <property type="term" value="C:cytoplasm"/>
    <property type="evidence" value="ECO:0007669"/>
    <property type="project" value="TreeGrafter"/>
</dbReference>
<evidence type="ECO:0000259" key="1">
    <source>
        <dbReference type="Pfam" id="PF00903"/>
    </source>
</evidence>
<gene>
    <name evidence="2" type="ORF">Ahy_B06g083628</name>
</gene>
<dbReference type="InterPro" id="IPR004360">
    <property type="entry name" value="Glyas_Fos-R_dOase_dom"/>
</dbReference>
<organism evidence="2 3">
    <name type="scientific">Arachis hypogaea</name>
    <name type="common">Peanut</name>
    <dbReference type="NCBI Taxonomy" id="3818"/>
    <lineage>
        <taxon>Eukaryota</taxon>
        <taxon>Viridiplantae</taxon>
        <taxon>Streptophyta</taxon>
        <taxon>Embryophyta</taxon>
        <taxon>Tracheophyta</taxon>
        <taxon>Spermatophyta</taxon>
        <taxon>Magnoliopsida</taxon>
        <taxon>eudicotyledons</taxon>
        <taxon>Gunneridae</taxon>
        <taxon>Pentapetalae</taxon>
        <taxon>rosids</taxon>
        <taxon>fabids</taxon>
        <taxon>Fabales</taxon>
        <taxon>Fabaceae</taxon>
        <taxon>Papilionoideae</taxon>
        <taxon>50 kb inversion clade</taxon>
        <taxon>dalbergioids sensu lato</taxon>
        <taxon>Dalbergieae</taxon>
        <taxon>Pterocarpus clade</taxon>
        <taxon>Arachis</taxon>
    </lineage>
</organism>
<dbReference type="AlphaFoldDB" id="A0A444YQ91"/>
<feature type="domain" description="Glyoxalase/fosfomycin resistance/dioxygenase" evidence="1">
    <location>
        <begin position="70"/>
        <end position="103"/>
    </location>
</feature>
<keyword evidence="3" id="KW-1185">Reference proteome</keyword>
<dbReference type="GO" id="GO:0004462">
    <property type="term" value="F:lactoylglutathione lyase activity"/>
    <property type="evidence" value="ECO:0007669"/>
    <property type="project" value="TreeGrafter"/>
</dbReference>
<protein>
    <recommendedName>
        <fullName evidence="1">Glyoxalase/fosfomycin resistance/dioxygenase domain-containing protein</fullName>
    </recommendedName>
</protein>
<dbReference type="PANTHER" id="PTHR46036">
    <property type="entry name" value="LACTOYLGLUTATHIONE LYASE"/>
    <property type="match status" value="1"/>
</dbReference>
<dbReference type="SUPFAM" id="SSF54593">
    <property type="entry name" value="Glyoxalase/Bleomycin resistance protein/Dihydroxybiphenyl dioxygenase"/>
    <property type="match status" value="1"/>
</dbReference>
<comment type="caution">
    <text evidence="2">The sequence shown here is derived from an EMBL/GenBank/DDBJ whole genome shotgun (WGS) entry which is preliminary data.</text>
</comment>
<dbReference type="InterPro" id="IPR029068">
    <property type="entry name" value="Glyas_Bleomycin-R_OHBP_Dase"/>
</dbReference>
<dbReference type="EMBL" id="SDMP01000016">
    <property type="protein sequence ID" value="RYR04075.1"/>
    <property type="molecule type" value="Genomic_DNA"/>
</dbReference>
<dbReference type="Pfam" id="PF00903">
    <property type="entry name" value="Glyoxalase"/>
    <property type="match status" value="1"/>
</dbReference>
<dbReference type="PANTHER" id="PTHR46036:SF5">
    <property type="entry name" value="LACTOYLGLUTATHIONE LYASE"/>
    <property type="match status" value="1"/>
</dbReference>
<evidence type="ECO:0000313" key="3">
    <source>
        <dbReference type="Proteomes" id="UP000289738"/>
    </source>
</evidence>
<reference evidence="2 3" key="1">
    <citation type="submission" date="2019-01" db="EMBL/GenBank/DDBJ databases">
        <title>Sequencing of cultivated peanut Arachis hypogaea provides insights into genome evolution and oil improvement.</title>
        <authorList>
            <person name="Chen X."/>
        </authorList>
    </citation>
    <scope>NUCLEOTIDE SEQUENCE [LARGE SCALE GENOMIC DNA]</scope>
    <source>
        <strain evidence="3">cv. Fuhuasheng</strain>
        <tissue evidence="2">Leaves</tissue>
    </source>
</reference>